<dbReference type="AlphaFoldDB" id="T0HQK9"/>
<dbReference type="SUPFAM" id="SSF51316">
    <property type="entry name" value="Mss4-like"/>
    <property type="match status" value="1"/>
</dbReference>
<dbReference type="InterPro" id="IPR011057">
    <property type="entry name" value="Mss4-like_sf"/>
</dbReference>
<accession>T0HQK9</accession>
<organism evidence="1 2">
    <name type="scientific">Sphingobium lactosutens DS20</name>
    <dbReference type="NCBI Taxonomy" id="1331060"/>
    <lineage>
        <taxon>Bacteria</taxon>
        <taxon>Pseudomonadati</taxon>
        <taxon>Pseudomonadota</taxon>
        <taxon>Alphaproteobacteria</taxon>
        <taxon>Sphingomonadales</taxon>
        <taxon>Sphingomonadaceae</taxon>
        <taxon>Sphingobium</taxon>
    </lineage>
</organism>
<name>T0HQK9_9SPHN</name>
<sequence>MKVTSGAEHIDGFNKTPNSTRKWCTKCGGHLFTEHPTMGVTDVYAAIIPGFPFQPGVHVNYQETVLRMHDGLPKLRDYPKEMGGSGEVLPE</sequence>
<evidence type="ECO:0000313" key="2">
    <source>
        <dbReference type="Proteomes" id="UP000015531"/>
    </source>
</evidence>
<comment type="caution">
    <text evidence="1">The sequence shown here is derived from an EMBL/GenBank/DDBJ whole genome shotgun (WGS) entry which is preliminary data.</text>
</comment>
<reference evidence="1 2" key="1">
    <citation type="journal article" date="2013" name="Genome Announc.">
        <title>Draft Genome Sequence of Sphingobium lactosutens Strain DS20T, Isolated from a Hexachlorocyclohexane Dumpsite.</title>
        <authorList>
            <person name="Kumar R."/>
            <person name="Dwivedi V."/>
            <person name="Negi V."/>
            <person name="Khurana J.P."/>
            <person name="Lal R."/>
        </authorList>
    </citation>
    <scope>NUCLEOTIDE SEQUENCE [LARGE SCALE GENOMIC DNA]</scope>
    <source>
        <strain evidence="1 2">DS20</strain>
    </source>
</reference>
<gene>
    <name evidence="1" type="ORF">RLDS_01730</name>
</gene>
<dbReference type="PATRIC" id="fig|1331060.3.peg.306"/>
<protein>
    <recommendedName>
        <fullName evidence="3">CENP-V/GFA domain-containing protein</fullName>
    </recommendedName>
</protein>
<evidence type="ECO:0008006" key="3">
    <source>
        <dbReference type="Google" id="ProtNLM"/>
    </source>
</evidence>
<dbReference type="EMBL" id="ATDP01000046">
    <property type="protein sequence ID" value="EQB18661.1"/>
    <property type="molecule type" value="Genomic_DNA"/>
</dbReference>
<proteinExistence type="predicted"/>
<dbReference type="eggNOG" id="COG3791">
    <property type="taxonomic scope" value="Bacteria"/>
</dbReference>
<dbReference type="Proteomes" id="UP000015531">
    <property type="component" value="Unassembled WGS sequence"/>
</dbReference>
<evidence type="ECO:0000313" key="1">
    <source>
        <dbReference type="EMBL" id="EQB18661.1"/>
    </source>
</evidence>
<dbReference type="Gene3D" id="3.90.1590.10">
    <property type="entry name" value="glutathione-dependent formaldehyde- activating enzyme (gfa)"/>
    <property type="match status" value="1"/>
</dbReference>
<keyword evidence="2" id="KW-1185">Reference proteome</keyword>